<comment type="caution">
    <text evidence="2">The sequence shown here is derived from an EMBL/GenBank/DDBJ whole genome shotgun (WGS) entry which is preliminary data.</text>
</comment>
<dbReference type="Proteomes" id="UP000295361">
    <property type="component" value="Unassembled WGS sequence"/>
</dbReference>
<evidence type="ECO:0000256" key="1">
    <source>
        <dbReference type="SAM" id="MobiDB-lite"/>
    </source>
</evidence>
<protein>
    <submittedName>
        <fullName evidence="2">Uncharacterized protein</fullName>
    </submittedName>
</protein>
<feature type="compositionally biased region" description="Polar residues" evidence="1">
    <location>
        <begin position="67"/>
        <end position="80"/>
    </location>
</feature>
<feature type="region of interest" description="Disordered" evidence="1">
    <location>
        <begin position="1"/>
        <end position="21"/>
    </location>
</feature>
<organism evidence="2 3">
    <name type="scientific">Roseateles toxinivorans</name>
    <dbReference type="NCBI Taxonomy" id="270368"/>
    <lineage>
        <taxon>Bacteria</taxon>
        <taxon>Pseudomonadati</taxon>
        <taxon>Pseudomonadota</taxon>
        <taxon>Betaproteobacteria</taxon>
        <taxon>Burkholderiales</taxon>
        <taxon>Sphaerotilaceae</taxon>
        <taxon>Roseateles</taxon>
    </lineage>
</organism>
<evidence type="ECO:0000313" key="2">
    <source>
        <dbReference type="EMBL" id="TDP64116.1"/>
    </source>
</evidence>
<dbReference type="InParanoid" id="A0A4R6QK48"/>
<feature type="region of interest" description="Disordered" evidence="1">
    <location>
        <begin position="52"/>
        <end position="80"/>
    </location>
</feature>
<dbReference type="AlphaFoldDB" id="A0A4R6QK48"/>
<reference evidence="2 3" key="1">
    <citation type="submission" date="2019-03" db="EMBL/GenBank/DDBJ databases">
        <title>Genomic Encyclopedia of Type Strains, Phase IV (KMG-IV): sequencing the most valuable type-strain genomes for metagenomic binning, comparative biology and taxonomic classification.</title>
        <authorList>
            <person name="Goeker M."/>
        </authorList>
    </citation>
    <scope>NUCLEOTIDE SEQUENCE [LARGE SCALE GENOMIC DNA]</scope>
    <source>
        <strain evidence="2 3">DSM 16998</strain>
    </source>
</reference>
<name>A0A4R6QK48_9BURK</name>
<evidence type="ECO:0000313" key="3">
    <source>
        <dbReference type="Proteomes" id="UP000295361"/>
    </source>
</evidence>
<keyword evidence="3" id="KW-1185">Reference proteome</keyword>
<gene>
    <name evidence="2" type="ORF">DES47_104405</name>
</gene>
<sequence>MPIASPVAQAEVSGWPAGQDNPVLETAVDMAESFELDQSILRGDEERALTTTGSVEVGAWTDAEAETASNERSTSEPFEF</sequence>
<proteinExistence type="predicted"/>
<dbReference type="EMBL" id="SNXS01000004">
    <property type="protein sequence ID" value="TDP64116.1"/>
    <property type="molecule type" value="Genomic_DNA"/>
</dbReference>
<accession>A0A4R6QK48</accession>